<sequence>MDSVAWDAKNGDLPSSTLALMRSTQNALQHRRRRSLGFKTKQKKNKRNEKVASETLCQASERRGRPRSVYQNGGVNRYSPPAGRHDPDIGRRDLDTPDLKPPVDLRLAAFLLFFGHKMDPKSKDMIEGVTAVNYTSLGDQKRRPSRLQGLRDW</sequence>
<reference evidence="2 3" key="1">
    <citation type="journal article" date="2014" name="Agronomy (Basel)">
        <title>A Draft Genome Sequence for Ensete ventricosum, the Drought-Tolerant Tree Against Hunger.</title>
        <authorList>
            <person name="Harrison J."/>
            <person name="Moore K.A."/>
            <person name="Paszkiewicz K."/>
            <person name="Jones T."/>
            <person name="Grant M."/>
            <person name="Ambacheew D."/>
            <person name="Muzemil S."/>
            <person name="Studholme D.J."/>
        </authorList>
    </citation>
    <scope>NUCLEOTIDE SEQUENCE [LARGE SCALE GENOMIC DNA]</scope>
</reference>
<comment type="caution">
    <text evidence="2">The sequence shown here is derived from an EMBL/GenBank/DDBJ whole genome shotgun (WGS) entry which is preliminary data.</text>
</comment>
<accession>A0A426ZRH1</accession>
<feature type="region of interest" description="Disordered" evidence="1">
    <location>
        <begin position="24"/>
        <end position="98"/>
    </location>
</feature>
<evidence type="ECO:0000313" key="2">
    <source>
        <dbReference type="EMBL" id="RRT66623.1"/>
    </source>
</evidence>
<proteinExistence type="predicted"/>
<dbReference type="AlphaFoldDB" id="A0A426ZRH1"/>
<evidence type="ECO:0000256" key="1">
    <source>
        <dbReference type="SAM" id="MobiDB-lite"/>
    </source>
</evidence>
<protein>
    <submittedName>
        <fullName evidence="2">Uncharacterized protein</fullName>
    </submittedName>
</protein>
<evidence type="ECO:0000313" key="3">
    <source>
        <dbReference type="Proteomes" id="UP000287651"/>
    </source>
</evidence>
<feature type="compositionally biased region" description="Basic residues" evidence="1">
    <location>
        <begin position="29"/>
        <end position="47"/>
    </location>
</feature>
<gene>
    <name evidence="2" type="ORF">B296_00040058</name>
</gene>
<feature type="compositionally biased region" description="Basic and acidic residues" evidence="1">
    <location>
        <begin position="83"/>
        <end position="98"/>
    </location>
</feature>
<dbReference type="EMBL" id="AMZH03005358">
    <property type="protein sequence ID" value="RRT66623.1"/>
    <property type="molecule type" value="Genomic_DNA"/>
</dbReference>
<organism evidence="2 3">
    <name type="scientific">Ensete ventricosum</name>
    <name type="common">Abyssinian banana</name>
    <name type="synonym">Musa ensete</name>
    <dbReference type="NCBI Taxonomy" id="4639"/>
    <lineage>
        <taxon>Eukaryota</taxon>
        <taxon>Viridiplantae</taxon>
        <taxon>Streptophyta</taxon>
        <taxon>Embryophyta</taxon>
        <taxon>Tracheophyta</taxon>
        <taxon>Spermatophyta</taxon>
        <taxon>Magnoliopsida</taxon>
        <taxon>Liliopsida</taxon>
        <taxon>Zingiberales</taxon>
        <taxon>Musaceae</taxon>
        <taxon>Ensete</taxon>
    </lineage>
</organism>
<dbReference type="Proteomes" id="UP000287651">
    <property type="component" value="Unassembled WGS sequence"/>
</dbReference>
<name>A0A426ZRH1_ENSVE</name>